<dbReference type="RefSeq" id="WP_136960701.1">
    <property type="nucleotide sequence ID" value="NZ_CP039690.1"/>
</dbReference>
<dbReference type="SMART" id="SM00345">
    <property type="entry name" value="HTH_GNTR"/>
    <property type="match status" value="1"/>
</dbReference>
<proteinExistence type="predicted"/>
<dbReference type="InterPro" id="IPR008920">
    <property type="entry name" value="TF_FadR/GntR_C"/>
</dbReference>
<dbReference type="PANTHER" id="PTHR43537:SF5">
    <property type="entry name" value="UXU OPERON TRANSCRIPTIONAL REGULATOR"/>
    <property type="match status" value="1"/>
</dbReference>
<keyword evidence="3" id="KW-0804">Transcription</keyword>
<dbReference type="GO" id="GO:0003700">
    <property type="term" value="F:DNA-binding transcription factor activity"/>
    <property type="evidence" value="ECO:0007669"/>
    <property type="project" value="InterPro"/>
</dbReference>
<dbReference type="InterPro" id="IPR036388">
    <property type="entry name" value="WH-like_DNA-bd_sf"/>
</dbReference>
<organism evidence="5 6">
    <name type="scientific">Phreatobacter stygius</name>
    <dbReference type="NCBI Taxonomy" id="1940610"/>
    <lineage>
        <taxon>Bacteria</taxon>
        <taxon>Pseudomonadati</taxon>
        <taxon>Pseudomonadota</taxon>
        <taxon>Alphaproteobacteria</taxon>
        <taxon>Hyphomicrobiales</taxon>
        <taxon>Phreatobacteraceae</taxon>
        <taxon>Phreatobacter</taxon>
    </lineage>
</organism>
<keyword evidence="2" id="KW-0238">DNA-binding</keyword>
<dbReference type="InterPro" id="IPR011711">
    <property type="entry name" value="GntR_C"/>
</dbReference>
<evidence type="ECO:0000313" key="5">
    <source>
        <dbReference type="EMBL" id="QCI65253.1"/>
    </source>
</evidence>
<name>A0A4D7B2I4_9HYPH</name>
<evidence type="ECO:0000313" key="6">
    <source>
        <dbReference type="Proteomes" id="UP000298781"/>
    </source>
</evidence>
<dbReference type="SUPFAM" id="SSF48008">
    <property type="entry name" value="GntR ligand-binding domain-like"/>
    <property type="match status" value="1"/>
</dbReference>
<dbReference type="OrthoDB" id="9028214at2"/>
<dbReference type="SMART" id="SM00895">
    <property type="entry name" value="FCD"/>
    <property type="match status" value="1"/>
</dbReference>
<protein>
    <submittedName>
        <fullName evidence="5">GntR family transcriptional regulator</fullName>
    </submittedName>
</protein>
<dbReference type="SUPFAM" id="SSF46785">
    <property type="entry name" value="Winged helix' DNA-binding domain"/>
    <property type="match status" value="1"/>
</dbReference>
<evidence type="ECO:0000259" key="4">
    <source>
        <dbReference type="PROSITE" id="PS50949"/>
    </source>
</evidence>
<sequence>MTDGPHDDREGRPAPPPAAPSCNDLAYAEIKHRVITCVYRPGECLSEAAVSAELGYGRTPVHQAFIRLKRDGLVDVLARKGILVRPISLDEVLDIASVRLVNETYCVRLAVERATPRDIAELEQNVTQAGEAARACDIARLMLLDRRFHQVIATGAGNPILAEVLAHLHDRSLRVWFMSLRDAEHHRRVIEEHHAIVAAMRARNPDAAEQAMRAHIAGYRGNIIRQL</sequence>
<evidence type="ECO:0000256" key="3">
    <source>
        <dbReference type="ARBA" id="ARBA00023163"/>
    </source>
</evidence>
<dbReference type="EMBL" id="CP039690">
    <property type="protein sequence ID" value="QCI65253.1"/>
    <property type="molecule type" value="Genomic_DNA"/>
</dbReference>
<dbReference type="Pfam" id="PF07729">
    <property type="entry name" value="FCD"/>
    <property type="match status" value="1"/>
</dbReference>
<dbReference type="Pfam" id="PF00392">
    <property type="entry name" value="GntR"/>
    <property type="match status" value="1"/>
</dbReference>
<dbReference type="KEGG" id="pstg:E8M01_14165"/>
<evidence type="ECO:0000256" key="2">
    <source>
        <dbReference type="ARBA" id="ARBA00023125"/>
    </source>
</evidence>
<dbReference type="PANTHER" id="PTHR43537">
    <property type="entry name" value="TRANSCRIPTIONAL REGULATOR, GNTR FAMILY"/>
    <property type="match status" value="1"/>
</dbReference>
<dbReference type="GO" id="GO:0003677">
    <property type="term" value="F:DNA binding"/>
    <property type="evidence" value="ECO:0007669"/>
    <property type="project" value="UniProtKB-KW"/>
</dbReference>
<dbReference type="Gene3D" id="1.20.120.530">
    <property type="entry name" value="GntR ligand-binding domain-like"/>
    <property type="match status" value="1"/>
</dbReference>
<keyword evidence="6" id="KW-1185">Reference proteome</keyword>
<dbReference type="Proteomes" id="UP000298781">
    <property type="component" value="Chromosome"/>
</dbReference>
<dbReference type="InterPro" id="IPR036390">
    <property type="entry name" value="WH_DNA-bd_sf"/>
</dbReference>
<dbReference type="InterPro" id="IPR000524">
    <property type="entry name" value="Tscrpt_reg_HTH_GntR"/>
</dbReference>
<feature type="domain" description="HTH gntR-type" evidence="4">
    <location>
        <begin position="20"/>
        <end position="87"/>
    </location>
</feature>
<evidence type="ECO:0000256" key="1">
    <source>
        <dbReference type="ARBA" id="ARBA00023015"/>
    </source>
</evidence>
<accession>A0A4D7B2I4</accession>
<reference evidence="5 6" key="1">
    <citation type="submission" date="2019-04" db="EMBL/GenBank/DDBJ databases">
        <title>Phreatobacter aquaticus sp. nov.</title>
        <authorList>
            <person name="Choi A."/>
        </authorList>
    </citation>
    <scope>NUCLEOTIDE SEQUENCE [LARGE SCALE GENOMIC DNA]</scope>
    <source>
        <strain evidence="5 6">KCTC 52518</strain>
    </source>
</reference>
<dbReference type="AlphaFoldDB" id="A0A4D7B2I4"/>
<dbReference type="PROSITE" id="PS50949">
    <property type="entry name" value="HTH_GNTR"/>
    <property type="match status" value="1"/>
</dbReference>
<gene>
    <name evidence="5" type="ORF">E8M01_14165</name>
</gene>
<keyword evidence="1" id="KW-0805">Transcription regulation</keyword>
<dbReference type="Gene3D" id="1.10.10.10">
    <property type="entry name" value="Winged helix-like DNA-binding domain superfamily/Winged helix DNA-binding domain"/>
    <property type="match status" value="1"/>
</dbReference>